<evidence type="ECO:0000313" key="1">
    <source>
        <dbReference type="EMBL" id="EDM14887.1"/>
    </source>
</evidence>
<organism evidence="1 2">
    <name type="scientific">Rattus norvegicus</name>
    <name type="common">Rat</name>
    <dbReference type="NCBI Taxonomy" id="10116"/>
    <lineage>
        <taxon>Eukaryota</taxon>
        <taxon>Metazoa</taxon>
        <taxon>Chordata</taxon>
        <taxon>Craniata</taxon>
        <taxon>Vertebrata</taxon>
        <taxon>Euteleostomi</taxon>
        <taxon>Mammalia</taxon>
        <taxon>Eutheria</taxon>
        <taxon>Euarchontoglires</taxon>
        <taxon>Glires</taxon>
        <taxon>Rodentia</taxon>
        <taxon>Myomorpha</taxon>
        <taxon>Muroidea</taxon>
        <taxon>Muridae</taxon>
        <taxon>Murinae</taxon>
        <taxon>Rattus</taxon>
    </lineage>
</organism>
<accession>A6JVG5</accession>
<reference evidence="1 2" key="1">
    <citation type="submission" date="2005-09" db="EMBL/GenBank/DDBJ databases">
        <authorList>
            <person name="Mural R.J."/>
            <person name="Li P.W."/>
            <person name="Adams M.D."/>
            <person name="Amanatides P.G."/>
            <person name="Baden-Tillson H."/>
            <person name="Barnstead M."/>
            <person name="Chin S.H."/>
            <person name="Dew I."/>
            <person name="Evans C.A."/>
            <person name="Ferriera S."/>
            <person name="Flanigan M."/>
            <person name="Fosler C."/>
            <person name="Glodek A."/>
            <person name="Gu Z."/>
            <person name="Holt R.A."/>
            <person name="Jennings D."/>
            <person name="Kraft C.L."/>
            <person name="Lu F."/>
            <person name="Nguyen T."/>
            <person name="Nusskern D.R."/>
            <person name="Pfannkoch C.M."/>
            <person name="Sitter C."/>
            <person name="Sutton G.G."/>
            <person name="Venter J.C."/>
            <person name="Wang Z."/>
            <person name="Woodage T."/>
            <person name="Zheng X.H."/>
            <person name="Zhong F."/>
        </authorList>
    </citation>
    <scope>NUCLEOTIDE SEQUENCE [LARGE SCALE GENOMIC DNA]</scope>
    <source>
        <strain>BN</strain>
        <strain evidence="2">Sprague-Dawley</strain>
    </source>
</reference>
<dbReference type="Proteomes" id="UP000234681">
    <property type="component" value="Chromosome 2"/>
</dbReference>
<gene>
    <name evidence="1" type="ORF">rCG_50129</name>
</gene>
<protein>
    <submittedName>
        <fullName evidence="1">RCG50129</fullName>
    </submittedName>
</protein>
<dbReference type="AlphaFoldDB" id="A6JVG5"/>
<proteinExistence type="predicted"/>
<sequence>MVMFEQGFRRCETLLKEVCHWERALRFKAIPSIISVCFLLLA</sequence>
<dbReference type="EMBL" id="CH474003">
    <property type="protein sequence ID" value="EDM14887.1"/>
    <property type="molecule type" value="Genomic_DNA"/>
</dbReference>
<evidence type="ECO:0000313" key="2">
    <source>
        <dbReference type="Proteomes" id="UP000234681"/>
    </source>
</evidence>
<name>A6JVG5_RAT</name>